<gene>
    <name evidence="1" type="ORF">P7K49_039491</name>
    <name evidence="2" type="ORF">P7K49_039492</name>
</gene>
<comment type="caution">
    <text evidence="1">The sequence shown here is derived from an EMBL/GenBank/DDBJ whole genome shotgun (WGS) entry which is preliminary data.</text>
</comment>
<accession>A0ABQ9TC12</accession>
<dbReference type="EMBL" id="JASSZA010000043">
    <property type="protein sequence ID" value="KAK2082267.1"/>
    <property type="molecule type" value="Genomic_DNA"/>
</dbReference>
<keyword evidence="3" id="KW-1185">Reference proteome</keyword>
<dbReference type="EMBL" id="JASSZA010000043">
    <property type="protein sequence ID" value="KAK2082266.1"/>
    <property type="molecule type" value="Genomic_DNA"/>
</dbReference>
<proteinExistence type="predicted"/>
<sequence length="93" mass="9995">PAPWCRHGCGSPVAYPCVVRRKRQGRAGSCLLACALPAVGTRGSRNNLTLLAPYRARQASPPVVWLAIPSPERGRSKACTLAPWIRCSASLTR</sequence>
<name>A0ABQ9TC12_SAGOE</name>
<feature type="non-terminal residue" evidence="1">
    <location>
        <position position="1"/>
    </location>
</feature>
<evidence type="ECO:0000313" key="3">
    <source>
        <dbReference type="Proteomes" id="UP001266305"/>
    </source>
</evidence>
<protein>
    <submittedName>
        <fullName evidence="1">Uncharacterized protein</fullName>
    </submittedName>
</protein>
<evidence type="ECO:0000313" key="1">
    <source>
        <dbReference type="EMBL" id="KAK2082266.1"/>
    </source>
</evidence>
<evidence type="ECO:0000313" key="2">
    <source>
        <dbReference type="EMBL" id="KAK2082267.1"/>
    </source>
</evidence>
<organism evidence="1 3">
    <name type="scientific">Saguinus oedipus</name>
    <name type="common">Cotton-top tamarin</name>
    <name type="synonym">Oedipomidas oedipus</name>
    <dbReference type="NCBI Taxonomy" id="9490"/>
    <lineage>
        <taxon>Eukaryota</taxon>
        <taxon>Metazoa</taxon>
        <taxon>Chordata</taxon>
        <taxon>Craniata</taxon>
        <taxon>Vertebrata</taxon>
        <taxon>Euteleostomi</taxon>
        <taxon>Mammalia</taxon>
        <taxon>Eutheria</taxon>
        <taxon>Euarchontoglires</taxon>
        <taxon>Primates</taxon>
        <taxon>Haplorrhini</taxon>
        <taxon>Platyrrhini</taxon>
        <taxon>Cebidae</taxon>
        <taxon>Callitrichinae</taxon>
        <taxon>Saguinus</taxon>
    </lineage>
</organism>
<reference evidence="1 3" key="1">
    <citation type="submission" date="2023-05" db="EMBL/GenBank/DDBJ databases">
        <title>B98-5 Cell Line De Novo Hybrid Assembly: An Optical Mapping Approach.</title>
        <authorList>
            <person name="Kananen K."/>
            <person name="Auerbach J.A."/>
            <person name="Kautto E."/>
            <person name="Blachly J.S."/>
        </authorList>
    </citation>
    <scope>NUCLEOTIDE SEQUENCE [LARGE SCALE GENOMIC DNA]</scope>
    <source>
        <strain evidence="1">B95-8</strain>
        <tissue evidence="1">Cell line</tissue>
    </source>
</reference>
<dbReference type="Proteomes" id="UP001266305">
    <property type="component" value="Unassembled WGS sequence"/>
</dbReference>